<organism evidence="1 2">
    <name type="scientific">Imbroritus primus</name>
    <dbReference type="NCBI Taxonomy" id="3058603"/>
    <lineage>
        <taxon>Bacteria</taxon>
        <taxon>Pseudomonadati</taxon>
        <taxon>Pseudomonadota</taxon>
        <taxon>Betaproteobacteria</taxon>
        <taxon>Burkholderiales</taxon>
        <taxon>Burkholderiaceae</taxon>
        <taxon>Imbroritus</taxon>
    </lineage>
</organism>
<evidence type="ECO:0000313" key="2">
    <source>
        <dbReference type="Proteomes" id="UP000004277"/>
    </source>
</evidence>
<proteinExistence type="predicted"/>
<keyword evidence="2" id="KW-1185">Reference proteome</keyword>
<name>A0ACD3SUL8_9BURK</name>
<protein>
    <submittedName>
        <fullName evidence="1">FMN-dependent NADH-azoreductase</fullName>
    </submittedName>
</protein>
<reference evidence="1" key="1">
    <citation type="submission" date="2019-05" db="EMBL/GenBank/DDBJ databases">
        <title>Revised genome assembly of Burkholderiaceae (previously Ralstonia) sp. PBA.</title>
        <authorList>
            <person name="Gan H.M."/>
        </authorList>
    </citation>
    <scope>NUCLEOTIDE SEQUENCE</scope>
    <source>
        <strain evidence="1">PBA</strain>
    </source>
</reference>
<accession>A0ACD3SUL8</accession>
<gene>
    <name evidence="1" type="ORF">MW7_000800</name>
</gene>
<sequence>MSKYLFIESSVRGEASASGQLAARLKAQVQAAGHVVATRDVGADPLPPLDGALLGALFSAADGRSAEQQAQADRVTALIDELQAADTVVIATGMYNFGVPAQLKTWFDYVLQAGRTFRYTADGPVGLVTGKHAIILAATGGIYSSGPAAAADFMVPHVKQMLAFIGITDVTVVRAEGLALGEASAQAGMAQALSVVETLQAA</sequence>
<dbReference type="Proteomes" id="UP000004277">
    <property type="component" value="Unassembled WGS sequence"/>
</dbReference>
<evidence type="ECO:0000313" key="1">
    <source>
        <dbReference type="EMBL" id="TMS59717.1"/>
    </source>
</evidence>
<dbReference type="EMBL" id="AKCV02000004">
    <property type="protein sequence ID" value="TMS59717.1"/>
    <property type="molecule type" value="Genomic_DNA"/>
</dbReference>
<comment type="caution">
    <text evidence="1">The sequence shown here is derived from an EMBL/GenBank/DDBJ whole genome shotgun (WGS) entry which is preliminary data.</text>
</comment>